<evidence type="ECO:0000256" key="6">
    <source>
        <dbReference type="ARBA" id="ARBA00022771"/>
    </source>
</evidence>
<dbReference type="Pfam" id="PF13912">
    <property type="entry name" value="zf-C2H2_6"/>
    <property type="match status" value="1"/>
</dbReference>
<evidence type="ECO:0000256" key="2">
    <source>
        <dbReference type="ARBA" id="ARBA00004123"/>
    </source>
</evidence>
<dbReference type="Pfam" id="PF13465">
    <property type="entry name" value="zf-H2C2_2"/>
    <property type="match status" value="1"/>
</dbReference>
<keyword evidence="11" id="KW-0539">Nucleus</keyword>
<feature type="compositionally biased region" description="Acidic residues" evidence="13">
    <location>
        <begin position="130"/>
        <end position="146"/>
    </location>
</feature>
<evidence type="ECO:0000313" key="15">
    <source>
        <dbReference type="Ensembl" id="ENSSAUP00010010743.1"/>
    </source>
</evidence>
<evidence type="ECO:0000256" key="13">
    <source>
        <dbReference type="SAM" id="MobiDB-lite"/>
    </source>
</evidence>
<dbReference type="GO" id="GO:0008270">
    <property type="term" value="F:zinc ion binding"/>
    <property type="evidence" value="ECO:0007669"/>
    <property type="project" value="UniProtKB-KW"/>
</dbReference>
<feature type="domain" description="C2H2-type" evidence="14">
    <location>
        <begin position="257"/>
        <end position="279"/>
    </location>
</feature>
<dbReference type="FunFam" id="3.30.160.60:FF:000446">
    <property type="entry name" value="Zinc finger protein"/>
    <property type="match status" value="1"/>
</dbReference>
<dbReference type="OMA" id="MACHTEK"/>
<dbReference type="Pfam" id="PF00096">
    <property type="entry name" value="zf-C2H2"/>
    <property type="match status" value="3"/>
</dbReference>
<evidence type="ECO:0000256" key="10">
    <source>
        <dbReference type="ARBA" id="ARBA00023163"/>
    </source>
</evidence>
<keyword evidence="5" id="KW-0677">Repeat</keyword>
<keyword evidence="9" id="KW-0238">DNA-binding</keyword>
<dbReference type="PANTHER" id="PTHR23226">
    <property type="entry name" value="ZINC FINGER AND SCAN DOMAIN-CONTAINING"/>
    <property type="match status" value="1"/>
</dbReference>
<comment type="function">
    <text evidence="1">May be involved in transcriptional regulation.</text>
</comment>
<feature type="domain" description="C2H2-type" evidence="14">
    <location>
        <begin position="186"/>
        <end position="213"/>
    </location>
</feature>
<dbReference type="Proteomes" id="UP000472265">
    <property type="component" value="Chromosome 10"/>
</dbReference>
<feature type="domain" description="C2H2-type" evidence="14">
    <location>
        <begin position="335"/>
        <end position="358"/>
    </location>
</feature>
<evidence type="ECO:0000256" key="5">
    <source>
        <dbReference type="ARBA" id="ARBA00022737"/>
    </source>
</evidence>
<evidence type="ECO:0000256" key="9">
    <source>
        <dbReference type="ARBA" id="ARBA00023125"/>
    </source>
</evidence>
<keyword evidence="10" id="KW-0804">Transcription</keyword>
<dbReference type="GO" id="GO:0005634">
    <property type="term" value="C:nucleus"/>
    <property type="evidence" value="ECO:0007669"/>
    <property type="project" value="UniProtKB-SubCell"/>
</dbReference>
<keyword evidence="8" id="KW-0805">Transcription regulation</keyword>
<feature type="compositionally biased region" description="Basic and acidic residues" evidence="13">
    <location>
        <begin position="113"/>
        <end position="128"/>
    </location>
</feature>
<dbReference type="GO" id="GO:0000981">
    <property type="term" value="F:DNA-binding transcription factor activity, RNA polymerase II-specific"/>
    <property type="evidence" value="ECO:0007669"/>
    <property type="project" value="TreeGrafter"/>
</dbReference>
<evidence type="ECO:0000256" key="11">
    <source>
        <dbReference type="ARBA" id="ARBA00023242"/>
    </source>
</evidence>
<feature type="domain" description="C2H2-type" evidence="14">
    <location>
        <begin position="390"/>
        <end position="413"/>
    </location>
</feature>
<proteinExistence type="inferred from homology"/>
<dbReference type="PROSITE" id="PS00028">
    <property type="entry name" value="ZINC_FINGER_C2H2_1"/>
    <property type="match status" value="7"/>
</dbReference>
<name>A0A671UAC0_SPAAU</name>
<feature type="domain" description="C2H2-type" evidence="14">
    <location>
        <begin position="158"/>
        <end position="185"/>
    </location>
</feature>
<evidence type="ECO:0000256" key="8">
    <source>
        <dbReference type="ARBA" id="ARBA00023015"/>
    </source>
</evidence>
<keyword evidence="4" id="KW-0479">Metal-binding</keyword>
<organism evidence="15 16">
    <name type="scientific">Sparus aurata</name>
    <name type="common">Gilthead sea bream</name>
    <dbReference type="NCBI Taxonomy" id="8175"/>
    <lineage>
        <taxon>Eukaryota</taxon>
        <taxon>Metazoa</taxon>
        <taxon>Chordata</taxon>
        <taxon>Craniata</taxon>
        <taxon>Vertebrata</taxon>
        <taxon>Euteleostomi</taxon>
        <taxon>Actinopterygii</taxon>
        <taxon>Neopterygii</taxon>
        <taxon>Teleostei</taxon>
        <taxon>Neoteleostei</taxon>
        <taxon>Acanthomorphata</taxon>
        <taxon>Eupercaria</taxon>
        <taxon>Spariformes</taxon>
        <taxon>Sparidae</taxon>
        <taxon>Sparus</taxon>
    </lineage>
</organism>
<keyword evidence="16" id="KW-1185">Reference proteome</keyword>
<evidence type="ECO:0000256" key="4">
    <source>
        <dbReference type="ARBA" id="ARBA00022723"/>
    </source>
</evidence>
<dbReference type="FunFam" id="3.30.160.60:FF:000912">
    <property type="entry name" value="Zinc finger protein 660"/>
    <property type="match status" value="1"/>
</dbReference>
<dbReference type="Gene3D" id="3.30.160.60">
    <property type="entry name" value="Classic Zinc Finger"/>
    <property type="match status" value="7"/>
</dbReference>
<evidence type="ECO:0000256" key="1">
    <source>
        <dbReference type="ARBA" id="ARBA00003767"/>
    </source>
</evidence>
<dbReference type="InParanoid" id="A0A671UAC0"/>
<dbReference type="FunFam" id="3.30.160.60:FF:001527">
    <property type="entry name" value="Zinc finger protein"/>
    <property type="match status" value="1"/>
</dbReference>
<evidence type="ECO:0000256" key="12">
    <source>
        <dbReference type="PROSITE-ProRule" id="PRU00042"/>
    </source>
</evidence>
<reference evidence="15" key="1">
    <citation type="submission" date="2021-04" db="EMBL/GenBank/DDBJ databases">
        <authorList>
            <consortium name="Wellcome Sanger Institute Data Sharing"/>
        </authorList>
    </citation>
    <scope>NUCLEOTIDE SEQUENCE [LARGE SCALE GENOMIC DNA]</scope>
</reference>
<evidence type="ECO:0000259" key="14">
    <source>
        <dbReference type="PROSITE" id="PS50157"/>
    </source>
</evidence>
<reference evidence="15" key="2">
    <citation type="submission" date="2025-08" db="UniProtKB">
        <authorList>
            <consortium name="Ensembl"/>
        </authorList>
    </citation>
    <scope>IDENTIFICATION</scope>
</reference>
<dbReference type="FunFam" id="3.30.160.60:FF:002343">
    <property type="entry name" value="Zinc finger protein 33A"/>
    <property type="match status" value="1"/>
</dbReference>
<feature type="compositionally biased region" description="Polar residues" evidence="13">
    <location>
        <begin position="82"/>
        <end position="104"/>
    </location>
</feature>
<dbReference type="InterPro" id="IPR036236">
    <property type="entry name" value="Znf_C2H2_sf"/>
</dbReference>
<comment type="similarity">
    <text evidence="3">Belongs to the krueppel C2H2-type zinc-finger protein family.</text>
</comment>
<dbReference type="PANTHER" id="PTHR23226:SF416">
    <property type="entry name" value="FI01424P"/>
    <property type="match status" value="1"/>
</dbReference>
<dbReference type="GeneTree" id="ENSGT01150000286958"/>
<dbReference type="AlphaFoldDB" id="A0A671UAC0"/>
<dbReference type="InterPro" id="IPR013087">
    <property type="entry name" value="Znf_C2H2_type"/>
</dbReference>
<dbReference type="Ensembl" id="ENSSAUT00010011409.1">
    <property type="protein sequence ID" value="ENSSAUP00010010743.1"/>
    <property type="gene ID" value="ENSSAUG00010005190.1"/>
</dbReference>
<comment type="subcellular location">
    <subcellularLocation>
        <location evidence="2">Nucleus</location>
    </subcellularLocation>
</comment>
<accession>A0A671UAC0</accession>
<reference evidence="15" key="3">
    <citation type="submission" date="2025-09" db="UniProtKB">
        <authorList>
            <consortium name="Ensembl"/>
        </authorList>
    </citation>
    <scope>IDENTIFICATION</scope>
</reference>
<dbReference type="PROSITE" id="PS50157">
    <property type="entry name" value="ZINC_FINGER_C2H2_2"/>
    <property type="match status" value="7"/>
</dbReference>
<dbReference type="GO" id="GO:0000978">
    <property type="term" value="F:RNA polymerase II cis-regulatory region sequence-specific DNA binding"/>
    <property type="evidence" value="ECO:0007669"/>
    <property type="project" value="TreeGrafter"/>
</dbReference>
<dbReference type="FunFam" id="3.30.160.60:FF:000966">
    <property type="entry name" value="ZFP90 zinc finger protein"/>
    <property type="match status" value="1"/>
</dbReference>
<feature type="domain" description="C2H2-type" evidence="14">
    <location>
        <begin position="362"/>
        <end position="389"/>
    </location>
</feature>
<dbReference type="SUPFAM" id="SSF57667">
    <property type="entry name" value="beta-beta-alpha zinc fingers"/>
    <property type="match status" value="4"/>
</dbReference>
<feature type="region of interest" description="Disordered" evidence="13">
    <location>
        <begin position="1"/>
        <end position="156"/>
    </location>
</feature>
<evidence type="ECO:0000256" key="7">
    <source>
        <dbReference type="ARBA" id="ARBA00022833"/>
    </source>
</evidence>
<evidence type="ECO:0000256" key="3">
    <source>
        <dbReference type="ARBA" id="ARBA00006991"/>
    </source>
</evidence>
<keyword evidence="6 12" id="KW-0863">Zinc-finger</keyword>
<feature type="compositionally biased region" description="Polar residues" evidence="13">
    <location>
        <begin position="1"/>
        <end position="31"/>
    </location>
</feature>
<evidence type="ECO:0000313" key="16">
    <source>
        <dbReference type="Proteomes" id="UP000472265"/>
    </source>
</evidence>
<dbReference type="SMART" id="SM00355">
    <property type="entry name" value="ZnF_C2H2"/>
    <property type="match status" value="8"/>
</dbReference>
<sequence>MYIHSTSLSFTPESSQLLFSQKKVSPEQQEWSSSPDQQDPEPPHIKDEQEELWTNQEEADITDFTFTLVPVKHEVDDEEKPQSLQLHQRQTEQMETEAGGQNCSGPEPARNSVPDRHLQSGTEDRTGDSPESEAEDSPEPQAEDSPEPQRIQTGEKPFSCEECGKRFSYQHVLTEHTKIHTGEKPFSCGECGKRFSLQPNLTRHMRIHTGEKPFSCGECGKRFSQQQDLISHTRIHTGEKPYREKAFICCECGEKFFCCSGCDKTFTHCGTLNKHKCDHCNTLCGACGERSEIHSSSHTGKKIYCCKVCGKSIHFGTSTKLKLHKKIDSERDKAFLCDVCCKTFYTIGELKVHLKTHTKVTITCTECGKGLSSKEALNRHMIIHAGERPYQCSECGLHFNRMSNLTAHMKIHTVLEFLILLLDFDALEVLQTNVLRSQLLPTVVTNTEGGSAVLAPGGAGRSSAE</sequence>
<feature type="domain" description="C2H2-type" evidence="14">
    <location>
        <begin position="214"/>
        <end position="241"/>
    </location>
</feature>
<protein>
    <recommendedName>
        <fullName evidence="14">C2H2-type domain-containing protein</fullName>
    </recommendedName>
</protein>
<keyword evidence="7" id="KW-0862">Zinc</keyword>